<dbReference type="Proteomes" id="UP000046392">
    <property type="component" value="Unplaced"/>
</dbReference>
<evidence type="ECO:0000313" key="1">
    <source>
        <dbReference type="Proteomes" id="UP000046392"/>
    </source>
</evidence>
<organism evidence="1 2">
    <name type="scientific">Strongyloides papillosus</name>
    <name type="common">Intestinal threadworm</name>
    <dbReference type="NCBI Taxonomy" id="174720"/>
    <lineage>
        <taxon>Eukaryota</taxon>
        <taxon>Metazoa</taxon>
        <taxon>Ecdysozoa</taxon>
        <taxon>Nematoda</taxon>
        <taxon>Chromadorea</taxon>
        <taxon>Rhabditida</taxon>
        <taxon>Tylenchina</taxon>
        <taxon>Panagrolaimomorpha</taxon>
        <taxon>Strongyloidoidea</taxon>
        <taxon>Strongyloididae</taxon>
        <taxon>Strongyloides</taxon>
    </lineage>
</organism>
<dbReference type="STRING" id="174720.A0A0N5C6H3"/>
<accession>A0A0N5C6H3</accession>
<dbReference type="AlphaFoldDB" id="A0A0N5C6H3"/>
<dbReference type="WBParaSite" id="SPAL_0001353900.1">
    <property type="protein sequence ID" value="SPAL_0001353900.1"/>
    <property type="gene ID" value="SPAL_0001353900"/>
</dbReference>
<keyword evidence="1" id="KW-1185">Reference proteome</keyword>
<evidence type="ECO:0000313" key="2">
    <source>
        <dbReference type="WBParaSite" id="SPAL_0001353900.1"/>
    </source>
</evidence>
<protein>
    <submittedName>
        <fullName evidence="2">BRCT domain-containing protein</fullName>
    </submittedName>
</protein>
<name>A0A0N5C6H3_STREA</name>
<sequence length="91" mass="10479">MPFEYCEYSRKNYSIQSIQTLLKDVEGIVITDNDVPEKNRHHKHGVCFSSVTGADKIAIQGDVVDELYDVIPGKWLYITEDDTDEIEDKKK</sequence>
<reference evidence="2" key="1">
    <citation type="submission" date="2017-02" db="UniProtKB">
        <authorList>
            <consortium name="WormBaseParasite"/>
        </authorList>
    </citation>
    <scope>IDENTIFICATION</scope>
</reference>
<proteinExistence type="predicted"/>